<dbReference type="InterPro" id="IPR026184">
    <property type="entry name" value="PLET1"/>
</dbReference>
<dbReference type="RefSeq" id="XP_016050243.1">
    <property type="nucleotide sequence ID" value="XM_016194757.2"/>
</dbReference>
<dbReference type="PANTHER" id="PTHR22527">
    <property type="entry name" value="PLACENTA-EXPRESSED TRANSCRIPT 1 PROTEIN"/>
    <property type="match status" value="1"/>
</dbReference>
<dbReference type="GeneID" id="103128800"/>
<evidence type="ECO:0000256" key="10">
    <source>
        <dbReference type="SAM" id="SignalP"/>
    </source>
</evidence>
<evidence type="ECO:0000313" key="11">
    <source>
        <dbReference type="Proteomes" id="UP001652624"/>
    </source>
</evidence>
<keyword evidence="6" id="KW-0472">Membrane</keyword>
<dbReference type="PANTHER" id="PTHR22527:SF2">
    <property type="entry name" value="PLACENTA-EXPRESSED TRANSCRIPT 1 PROTEIN"/>
    <property type="match status" value="1"/>
</dbReference>
<evidence type="ECO:0000256" key="8">
    <source>
        <dbReference type="ARBA" id="ARBA00024756"/>
    </source>
</evidence>
<evidence type="ECO:0000256" key="4">
    <source>
        <dbReference type="ARBA" id="ARBA00022729"/>
    </source>
</evidence>
<name>A0A1S3WV39_ERIEU</name>
<keyword evidence="5" id="KW-0221">Differentiation</keyword>
<dbReference type="GO" id="GO:0009897">
    <property type="term" value="C:external side of plasma membrane"/>
    <property type="evidence" value="ECO:0007669"/>
    <property type="project" value="TreeGrafter"/>
</dbReference>
<protein>
    <recommendedName>
        <fullName evidence="2">Placenta-expressed transcript 1 protein</fullName>
    </recommendedName>
</protein>
<dbReference type="GO" id="GO:0016324">
    <property type="term" value="C:apical plasma membrane"/>
    <property type="evidence" value="ECO:0007669"/>
    <property type="project" value="UniProtKB-SubCell"/>
</dbReference>
<dbReference type="FunCoup" id="A0A1S3WV39">
    <property type="interactions" value="7"/>
</dbReference>
<feature type="compositionally biased region" description="Low complexity" evidence="9">
    <location>
        <begin position="152"/>
        <end position="173"/>
    </location>
</feature>
<evidence type="ECO:0000256" key="9">
    <source>
        <dbReference type="SAM" id="MobiDB-lite"/>
    </source>
</evidence>
<evidence type="ECO:0000256" key="5">
    <source>
        <dbReference type="ARBA" id="ARBA00022782"/>
    </source>
</evidence>
<dbReference type="eggNOG" id="ENOG502RTZP">
    <property type="taxonomic scope" value="Eukaryota"/>
</dbReference>
<proteinExistence type="predicted"/>
<dbReference type="OrthoDB" id="9446289at2759"/>
<reference evidence="12" key="1">
    <citation type="submission" date="2025-08" db="UniProtKB">
        <authorList>
            <consortium name="RefSeq"/>
        </authorList>
    </citation>
    <scope>IDENTIFICATION</scope>
</reference>
<gene>
    <name evidence="12" type="primary">PLET1</name>
</gene>
<keyword evidence="7" id="KW-0325">Glycoprotein</keyword>
<evidence type="ECO:0000256" key="2">
    <source>
        <dbReference type="ARBA" id="ARBA00014036"/>
    </source>
</evidence>
<evidence type="ECO:0000256" key="3">
    <source>
        <dbReference type="ARBA" id="ARBA00022475"/>
    </source>
</evidence>
<dbReference type="Proteomes" id="UP001652624">
    <property type="component" value="Chromosome 20"/>
</dbReference>
<feature type="compositionally biased region" description="Low complexity" evidence="9">
    <location>
        <begin position="184"/>
        <end position="209"/>
    </location>
</feature>
<dbReference type="InParanoid" id="A0A1S3WV39"/>
<keyword evidence="3" id="KW-1003">Cell membrane</keyword>
<comment type="function">
    <text evidence="8">Modulates leading keratinocyte migration and cellular adhesion to matrix proteins during a wound-healing response and promotes wound repair. May play a role during trichilemmal differentiation of the hair follicle.</text>
</comment>
<keyword evidence="4 10" id="KW-0732">Signal</keyword>
<dbReference type="GO" id="GO:0001953">
    <property type="term" value="P:negative regulation of cell-matrix adhesion"/>
    <property type="evidence" value="ECO:0007669"/>
    <property type="project" value="TreeGrafter"/>
</dbReference>
<organism evidence="11 12">
    <name type="scientific">Erinaceus europaeus</name>
    <name type="common">Western European hedgehog</name>
    <dbReference type="NCBI Taxonomy" id="9365"/>
    <lineage>
        <taxon>Eukaryota</taxon>
        <taxon>Metazoa</taxon>
        <taxon>Chordata</taxon>
        <taxon>Craniata</taxon>
        <taxon>Vertebrata</taxon>
        <taxon>Euteleostomi</taxon>
        <taxon>Mammalia</taxon>
        <taxon>Eutheria</taxon>
        <taxon>Laurasiatheria</taxon>
        <taxon>Eulipotyphla</taxon>
        <taxon>Erinaceidae</taxon>
        <taxon>Erinaceinae</taxon>
        <taxon>Erinaceus</taxon>
    </lineage>
</organism>
<keyword evidence="11" id="KW-1185">Reference proteome</keyword>
<evidence type="ECO:0000313" key="12">
    <source>
        <dbReference type="RefSeq" id="XP_016050243.1"/>
    </source>
</evidence>
<evidence type="ECO:0000256" key="6">
    <source>
        <dbReference type="ARBA" id="ARBA00023136"/>
    </source>
</evidence>
<dbReference type="CTD" id="349633"/>
<feature type="region of interest" description="Disordered" evidence="9">
    <location>
        <begin position="152"/>
        <end position="209"/>
    </location>
</feature>
<feature type="chain" id="PRO_5010255660" description="Placenta-expressed transcript 1 protein" evidence="10">
    <location>
        <begin position="27"/>
        <end position="235"/>
    </location>
</feature>
<dbReference type="GO" id="GO:0035313">
    <property type="term" value="P:wound healing, spreading of epidermal cells"/>
    <property type="evidence" value="ECO:0007669"/>
    <property type="project" value="TreeGrafter"/>
</dbReference>
<evidence type="ECO:0000256" key="1">
    <source>
        <dbReference type="ARBA" id="ARBA00004221"/>
    </source>
</evidence>
<feature type="signal peptide" evidence="10">
    <location>
        <begin position="1"/>
        <end position="26"/>
    </location>
</feature>
<accession>A0A1S3WV39</accession>
<dbReference type="GO" id="GO:0030335">
    <property type="term" value="P:positive regulation of cell migration"/>
    <property type="evidence" value="ECO:0007669"/>
    <property type="project" value="TreeGrafter"/>
</dbReference>
<dbReference type="GO" id="GO:0030154">
    <property type="term" value="P:cell differentiation"/>
    <property type="evidence" value="ECO:0007669"/>
    <property type="project" value="UniProtKB-KW"/>
</dbReference>
<comment type="subcellular location">
    <subcellularLocation>
        <location evidence="1">Apical cell membrane</location>
    </subcellularLocation>
</comment>
<evidence type="ECO:0000256" key="7">
    <source>
        <dbReference type="ARBA" id="ARBA00023180"/>
    </source>
</evidence>
<dbReference type="AlphaFoldDB" id="A0A1S3WV39"/>
<sequence length="235" mass="25208">MAIPASTLVPPGLFLCLGLLFSFAHAKGYNSSCMAFKEIITSSAPGINVHPKVYERNTSYTVSVPVDLNITAVVLRAVDKNKKSAGSWAAADEYCNDSVVYLVKDTNSLSIMATWDSPLSPNITTVELQAFGVDAKGTARFSSQELKEAMTTTSSSKISTTRPTTTKTVTTTPHSDHTILPKNTTTSPAQTKTSTTARTRSTPRSTTSSANRAFLSPIADAIQILLVFFTSKILF</sequence>